<dbReference type="InterPro" id="IPR046582">
    <property type="entry name" value="DUF6630"/>
</dbReference>
<gene>
    <name evidence="4" type="ORF">B0A71_12105</name>
    <name evidence="3" type="ORF">BHE19_12765</name>
</gene>
<dbReference type="InterPro" id="IPR056723">
    <property type="entry name" value="DUF7821"/>
</dbReference>
<feature type="domain" description="DUF6630" evidence="1">
    <location>
        <begin position="221"/>
        <end position="356"/>
    </location>
</feature>
<evidence type="ECO:0000313" key="3">
    <source>
        <dbReference type="EMBL" id="OHT44575.1"/>
    </source>
</evidence>
<sequence>MKNFFANFFGRNNNPESIVSFDVLDSINTYLQNESSRVDFKMKGIHDTVSATLYSFPDSFDHEEGRAEIKKSGFKNSYEVLNELYKKVNIAPLSDDEMLEEPVCNYLHIEFYSEPSLEMKKHLKHVLQNFIIFFCCTNSMETNDFKLLYSNSYFYDYTKGFLEAEPIDIEAPKNKLQEIGFNDFKTVLQGICEYMGIELTPTVIRPSAESLMPDEVSVGHFREFLQLLSRGDIEEDLLEDQSQVLFDNFGLEEGDEEYDYEFDFFEGINSWHSDWKFDPEDAEYFISEMIGETFTFEYPEETYSHDLFPYIQKELAKQDLELMSYDTQGDSYLFFVANKNDVTRILELSEITEMGIDRLV</sequence>
<feature type="domain" description="DUF7821" evidence="2">
    <location>
        <begin position="22"/>
        <end position="197"/>
    </location>
</feature>
<evidence type="ECO:0000313" key="4">
    <source>
        <dbReference type="EMBL" id="OXB19287.1"/>
    </source>
</evidence>
<dbReference type="Pfam" id="PF25134">
    <property type="entry name" value="DUF7821"/>
    <property type="match status" value="1"/>
</dbReference>
<keyword evidence="6" id="KW-1185">Reference proteome</keyword>
<evidence type="ECO:0000313" key="5">
    <source>
        <dbReference type="Proteomes" id="UP000180252"/>
    </source>
</evidence>
<proteinExistence type="predicted"/>
<comment type="caution">
    <text evidence="3">The sequence shown here is derived from an EMBL/GenBank/DDBJ whole genome shotgun (WGS) entry which is preliminary data.</text>
</comment>
<dbReference type="EMBL" id="MIKE01000024">
    <property type="protein sequence ID" value="OHT44575.1"/>
    <property type="molecule type" value="Genomic_DNA"/>
</dbReference>
<name>A0A1S1J515_9FLAO</name>
<protein>
    <submittedName>
        <fullName evidence="3">Uncharacterized protein</fullName>
    </submittedName>
</protein>
<dbReference type="RefSeq" id="WP_070907811.1">
    <property type="nucleotide sequence ID" value="NZ_MIKE01000024.1"/>
</dbReference>
<reference evidence="5" key="2">
    <citation type="submission" date="2016-09" db="EMBL/GenBank/DDBJ databases">
        <authorList>
            <person name="Chen S."/>
            <person name="Walker E."/>
        </authorList>
    </citation>
    <scope>NUCLEOTIDE SEQUENCE [LARGE SCALE GENOMIC DNA]</scope>
    <source>
        <strain evidence="5">MSU</strain>
    </source>
</reference>
<evidence type="ECO:0000313" key="6">
    <source>
        <dbReference type="Proteomes" id="UP000198319"/>
    </source>
</evidence>
<dbReference type="AlphaFoldDB" id="A0A1S1J515"/>
<reference evidence="3" key="1">
    <citation type="submission" date="2016-09" db="EMBL/GenBank/DDBJ databases">
        <authorList>
            <person name="Capua I."/>
            <person name="De Benedictis P."/>
            <person name="Joannis T."/>
            <person name="Lombin L.H."/>
            <person name="Cattoli G."/>
        </authorList>
    </citation>
    <scope>NUCLEOTIDE SEQUENCE [LARGE SCALE GENOMIC DNA]</scope>
    <source>
        <strain evidence="3">MSU</strain>
    </source>
</reference>
<dbReference type="EMBL" id="MUHG01000018">
    <property type="protein sequence ID" value="OXB19287.1"/>
    <property type="molecule type" value="Genomic_DNA"/>
</dbReference>
<evidence type="ECO:0000259" key="1">
    <source>
        <dbReference type="Pfam" id="PF20335"/>
    </source>
</evidence>
<reference evidence="4 6" key="3">
    <citation type="submission" date="2016-11" db="EMBL/GenBank/DDBJ databases">
        <title>Whole genomes of Flavobacteriaceae.</title>
        <authorList>
            <person name="Stine C."/>
            <person name="Li C."/>
            <person name="Tadesse D."/>
        </authorList>
    </citation>
    <scope>NUCLEOTIDE SEQUENCE [LARGE SCALE GENOMIC DNA]</scope>
    <source>
        <strain evidence="4 6">ATCC BAA-2541</strain>
    </source>
</reference>
<organism evidence="3 5">
    <name type="scientific">Flavobacterium tructae</name>
    <dbReference type="NCBI Taxonomy" id="1114873"/>
    <lineage>
        <taxon>Bacteria</taxon>
        <taxon>Pseudomonadati</taxon>
        <taxon>Bacteroidota</taxon>
        <taxon>Flavobacteriia</taxon>
        <taxon>Flavobacteriales</taxon>
        <taxon>Flavobacteriaceae</taxon>
        <taxon>Flavobacterium</taxon>
    </lineage>
</organism>
<accession>A0A1S1J515</accession>
<dbReference type="Proteomes" id="UP000180252">
    <property type="component" value="Unassembled WGS sequence"/>
</dbReference>
<evidence type="ECO:0000259" key="2">
    <source>
        <dbReference type="Pfam" id="PF25134"/>
    </source>
</evidence>
<dbReference type="OrthoDB" id="1373652at2"/>
<dbReference type="Proteomes" id="UP000198319">
    <property type="component" value="Unassembled WGS sequence"/>
</dbReference>
<dbReference type="Pfam" id="PF20335">
    <property type="entry name" value="DUF6630"/>
    <property type="match status" value="1"/>
</dbReference>